<sequence length="212" mass="22438">AELDMTGLSCSLLLTLMSVVLTRTRAVPVPSAISAHPDARDCDMAQFKTLAPRELQAFRKARDAFVSVPVPPACALASSLGLPVTGLCPVHPGLPPALAALGNLRSLLEGACPSLREPALFLLTSSAPPAQPTAGPSPQGPHRHRLSHWLQRLRQAPEKESPACLQASVTFNLLRLLVRDLKCVASGHCASAPHPAEPSRDPRSHLCSDDTP</sequence>
<feature type="compositionally biased region" description="Basic and acidic residues" evidence="7">
    <location>
        <begin position="197"/>
        <end position="212"/>
    </location>
</feature>
<comment type="subcellular location">
    <subcellularLocation>
        <location evidence="1">Secreted</location>
    </subcellularLocation>
</comment>
<evidence type="ECO:0000256" key="3">
    <source>
        <dbReference type="ARBA" id="ARBA00022514"/>
    </source>
</evidence>
<dbReference type="GO" id="GO:0005125">
    <property type="term" value="F:cytokine activity"/>
    <property type="evidence" value="ECO:0007669"/>
    <property type="project" value="UniProtKB-KW"/>
</dbReference>
<accession>A0A8C9P0Z9</accession>
<dbReference type="Gene3D" id="1.20.1250.60">
    <property type="entry name" value="Interferon lambda"/>
    <property type="match status" value="2"/>
</dbReference>
<keyword evidence="4" id="KW-0964">Secreted</keyword>
<evidence type="ECO:0000256" key="4">
    <source>
        <dbReference type="ARBA" id="ARBA00022525"/>
    </source>
</evidence>
<evidence type="ECO:0000313" key="9">
    <source>
        <dbReference type="Ensembl" id="ENSSDAP00000001823.1"/>
    </source>
</evidence>
<dbReference type="GO" id="GO:0051607">
    <property type="term" value="P:defense response to virus"/>
    <property type="evidence" value="ECO:0007669"/>
    <property type="project" value="UniProtKB-KW"/>
</dbReference>
<dbReference type="InterPro" id="IPR029177">
    <property type="entry name" value="INF_lambda"/>
</dbReference>
<reference evidence="9" key="2">
    <citation type="submission" date="2025-09" db="UniProtKB">
        <authorList>
            <consortium name="Ensembl"/>
        </authorList>
    </citation>
    <scope>IDENTIFICATION</scope>
</reference>
<dbReference type="Pfam" id="PF15177">
    <property type="entry name" value="IL28A"/>
    <property type="match status" value="2"/>
</dbReference>
<name>A0A8C9P0Z9_SPEDA</name>
<dbReference type="Proteomes" id="UP000694422">
    <property type="component" value="Unplaced"/>
</dbReference>
<dbReference type="GO" id="GO:0007259">
    <property type="term" value="P:cell surface receptor signaling pathway via JAK-STAT"/>
    <property type="evidence" value="ECO:0007669"/>
    <property type="project" value="InterPro"/>
</dbReference>
<dbReference type="GO" id="GO:0050778">
    <property type="term" value="P:positive regulation of immune response"/>
    <property type="evidence" value="ECO:0007669"/>
    <property type="project" value="InterPro"/>
</dbReference>
<evidence type="ECO:0000313" key="10">
    <source>
        <dbReference type="Proteomes" id="UP000694422"/>
    </source>
</evidence>
<dbReference type="InterPro" id="IPR038326">
    <property type="entry name" value="IFN-lambda_sf"/>
</dbReference>
<evidence type="ECO:0000256" key="6">
    <source>
        <dbReference type="ARBA" id="ARBA00023118"/>
    </source>
</evidence>
<dbReference type="AlphaFoldDB" id="A0A8C9P0Z9"/>
<keyword evidence="10" id="KW-1185">Reference proteome</keyword>
<protein>
    <submittedName>
        <fullName evidence="9">Uncharacterized protein</fullName>
    </submittedName>
</protein>
<dbReference type="GO" id="GO:0005615">
    <property type="term" value="C:extracellular space"/>
    <property type="evidence" value="ECO:0007669"/>
    <property type="project" value="UniProtKB-KW"/>
</dbReference>
<reference evidence="9" key="1">
    <citation type="submission" date="2025-08" db="UniProtKB">
        <authorList>
            <consortium name="Ensembl"/>
        </authorList>
    </citation>
    <scope>IDENTIFICATION</scope>
</reference>
<feature type="signal peptide" evidence="8">
    <location>
        <begin position="1"/>
        <end position="26"/>
    </location>
</feature>
<evidence type="ECO:0000256" key="8">
    <source>
        <dbReference type="SAM" id="SignalP"/>
    </source>
</evidence>
<evidence type="ECO:0000256" key="2">
    <source>
        <dbReference type="ARBA" id="ARBA00008717"/>
    </source>
</evidence>
<feature type="region of interest" description="Disordered" evidence="7">
    <location>
        <begin position="189"/>
        <end position="212"/>
    </location>
</feature>
<proteinExistence type="inferred from homology"/>
<dbReference type="PANTHER" id="PTHR31943:SF1">
    <property type="entry name" value="INTERFERON LAMBDA-2-RELATED"/>
    <property type="match status" value="1"/>
</dbReference>
<dbReference type="Ensembl" id="ENSSDAT00000002111.1">
    <property type="protein sequence ID" value="ENSSDAP00000001823.1"/>
    <property type="gene ID" value="ENSSDAG00000001797.1"/>
</dbReference>
<dbReference type="PANTHER" id="PTHR31943">
    <property type="entry name" value="INTERLEUKIN-28 AND 29"/>
    <property type="match status" value="1"/>
</dbReference>
<evidence type="ECO:0000256" key="5">
    <source>
        <dbReference type="ARBA" id="ARBA00022729"/>
    </source>
</evidence>
<keyword evidence="6" id="KW-0051">Antiviral defense</keyword>
<feature type="chain" id="PRO_5034260142" evidence="8">
    <location>
        <begin position="27"/>
        <end position="212"/>
    </location>
</feature>
<keyword evidence="5 8" id="KW-0732">Signal</keyword>
<dbReference type="GO" id="GO:0045087">
    <property type="term" value="P:innate immune response"/>
    <property type="evidence" value="ECO:0007669"/>
    <property type="project" value="TreeGrafter"/>
</dbReference>
<keyword evidence="3" id="KW-0202">Cytokine</keyword>
<comment type="similarity">
    <text evidence="2">Belongs to the lambda interferon family.</text>
</comment>
<evidence type="ECO:0000256" key="7">
    <source>
        <dbReference type="SAM" id="MobiDB-lite"/>
    </source>
</evidence>
<organism evidence="9 10">
    <name type="scientific">Spermophilus dauricus</name>
    <name type="common">Daurian ground squirrel</name>
    <dbReference type="NCBI Taxonomy" id="99837"/>
    <lineage>
        <taxon>Eukaryota</taxon>
        <taxon>Metazoa</taxon>
        <taxon>Chordata</taxon>
        <taxon>Craniata</taxon>
        <taxon>Vertebrata</taxon>
        <taxon>Euteleostomi</taxon>
        <taxon>Mammalia</taxon>
        <taxon>Eutheria</taxon>
        <taxon>Euarchontoglires</taxon>
        <taxon>Glires</taxon>
        <taxon>Rodentia</taxon>
        <taxon>Sciuromorpha</taxon>
        <taxon>Sciuridae</taxon>
        <taxon>Xerinae</taxon>
        <taxon>Marmotini</taxon>
        <taxon>Spermophilus</taxon>
    </lineage>
</organism>
<evidence type="ECO:0000256" key="1">
    <source>
        <dbReference type="ARBA" id="ARBA00004613"/>
    </source>
</evidence>